<dbReference type="EMBL" id="QNUK01000378">
    <property type="protein sequence ID" value="KAF5894348.1"/>
    <property type="molecule type" value="Genomic_DNA"/>
</dbReference>
<accession>A0A8J4X5W5</accession>
<proteinExistence type="predicted"/>
<reference evidence="2" key="1">
    <citation type="submission" date="2020-07" db="EMBL/GenBank/DDBJ databases">
        <title>Clarias magur genome sequencing, assembly and annotation.</title>
        <authorList>
            <person name="Kushwaha B."/>
            <person name="Kumar R."/>
            <person name="Das P."/>
            <person name="Joshi C.G."/>
            <person name="Kumar D."/>
            <person name="Nagpure N.S."/>
            <person name="Pandey M."/>
            <person name="Agarwal S."/>
            <person name="Srivastava S."/>
            <person name="Singh M."/>
            <person name="Sahoo L."/>
            <person name="Jayasankar P."/>
            <person name="Meher P.K."/>
            <person name="Koringa P.G."/>
            <person name="Iquebal M.A."/>
            <person name="Das S.P."/>
            <person name="Bit A."/>
            <person name="Patnaik S."/>
            <person name="Patel N."/>
            <person name="Shah T.M."/>
            <person name="Hinsu A."/>
            <person name="Jena J.K."/>
        </authorList>
    </citation>
    <scope>NUCLEOTIDE SEQUENCE</scope>
    <source>
        <strain evidence="2">CIFAMagur01</strain>
        <tissue evidence="2">Testis</tissue>
    </source>
</reference>
<feature type="region of interest" description="Disordered" evidence="1">
    <location>
        <begin position="37"/>
        <end position="78"/>
    </location>
</feature>
<name>A0A8J4X5W5_CLAMG</name>
<sequence length="78" mass="8243">MLALRTACLPSCLTSLAVDLLRSPVKVHPAAACVGRPSAPRAESAYPGLRSPAQGGERTAHGAARCSAPRQTERRHKR</sequence>
<protein>
    <submittedName>
        <fullName evidence="2">Adenosylcobinamide-GDP ribazoletransferase</fullName>
    </submittedName>
</protein>
<organism evidence="2 3">
    <name type="scientific">Clarias magur</name>
    <name type="common">Asian catfish</name>
    <name type="synonym">Macropteronotus magur</name>
    <dbReference type="NCBI Taxonomy" id="1594786"/>
    <lineage>
        <taxon>Eukaryota</taxon>
        <taxon>Metazoa</taxon>
        <taxon>Chordata</taxon>
        <taxon>Craniata</taxon>
        <taxon>Vertebrata</taxon>
        <taxon>Euteleostomi</taxon>
        <taxon>Actinopterygii</taxon>
        <taxon>Neopterygii</taxon>
        <taxon>Teleostei</taxon>
        <taxon>Ostariophysi</taxon>
        <taxon>Siluriformes</taxon>
        <taxon>Clariidae</taxon>
        <taxon>Clarias</taxon>
    </lineage>
</organism>
<dbReference type="AlphaFoldDB" id="A0A8J4X5W5"/>
<keyword evidence="3" id="KW-1185">Reference proteome</keyword>
<evidence type="ECO:0000313" key="2">
    <source>
        <dbReference type="EMBL" id="KAF5894348.1"/>
    </source>
</evidence>
<evidence type="ECO:0000313" key="3">
    <source>
        <dbReference type="Proteomes" id="UP000727407"/>
    </source>
</evidence>
<comment type="caution">
    <text evidence="2">The sequence shown here is derived from an EMBL/GenBank/DDBJ whole genome shotgun (WGS) entry which is preliminary data.</text>
</comment>
<dbReference type="Proteomes" id="UP000727407">
    <property type="component" value="Unassembled WGS sequence"/>
</dbReference>
<gene>
    <name evidence="2" type="primary">cobS</name>
    <name evidence="2" type="ORF">DAT39_015949</name>
</gene>
<evidence type="ECO:0000256" key="1">
    <source>
        <dbReference type="SAM" id="MobiDB-lite"/>
    </source>
</evidence>